<feature type="domain" description="ABC transporter" evidence="5">
    <location>
        <begin position="4"/>
        <end position="239"/>
    </location>
</feature>
<evidence type="ECO:0000256" key="3">
    <source>
        <dbReference type="ARBA" id="ARBA00022741"/>
    </source>
</evidence>
<protein>
    <submittedName>
        <fullName evidence="6">Carbohydrate ABC transporter ATP-binding protein, CUT1 family</fullName>
    </submittedName>
</protein>
<evidence type="ECO:0000313" key="7">
    <source>
        <dbReference type="Proteomes" id="UP000199054"/>
    </source>
</evidence>
<dbReference type="GO" id="GO:0140359">
    <property type="term" value="F:ABC-type transporter activity"/>
    <property type="evidence" value="ECO:0007669"/>
    <property type="project" value="UniProtKB-ARBA"/>
</dbReference>
<evidence type="ECO:0000256" key="2">
    <source>
        <dbReference type="ARBA" id="ARBA00022448"/>
    </source>
</evidence>
<evidence type="ECO:0000313" key="6">
    <source>
        <dbReference type="EMBL" id="SEO22639.1"/>
    </source>
</evidence>
<sequence>MAELIFSGVSRLFDGIPALNGIDARIAAGEFVALLGPSGCGKTTLLRLTAGFEAPDAGEITLGGQVLARVGGPFVPPEDRNIGIVFQSYALWPHMTVARNVAYPLEVRRIAAPERRRRVAEALALTGLSAFADRAPAQLSGGQRQRVALARCLVAEPRAVLLDEPLANLDLALRATMQDAFAAFHRRTGATMLYVTHDQTEALALADRVAVMQDGRIRQFAAPEVLYDRPQDCFVAGFVGDGAVIPLRVAGPLTPAGILVHALGQQIEARATDARPTHLCIRPEQVAIDGAGPIRARVSACTYQGGRFRLVLDAGGESLVTHGGQRARIGEELRLSIRHPWAFRDPDTQPVGLPGMAAQTAR</sequence>
<keyword evidence="4 6" id="KW-0067">ATP-binding</keyword>
<dbReference type="AlphaFoldDB" id="A0A1H8MZE4"/>
<dbReference type="PROSITE" id="PS50893">
    <property type="entry name" value="ABC_TRANSPORTER_2"/>
    <property type="match status" value="1"/>
</dbReference>
<evidence type="ECO:0000256" key="4">
    <source>
        <dbReference type="ARBA" id="ARBA00022840"/>
    </source>
</evidence>
<dbReference type="GO" id="GO:0016887">
    <property type="term" value="F:ATP hydrolysis activity"/>
    <property type="evidence" value="ECO:0007669"/>
    <property type="project" value="InterPro"/>
</dbReference>
<dbReference type="EMBL" id="FODE01000048">
    <property type="protein sequence ID" value="SEO22639.1"/>
    <property type="molecule type" value="Genomic_DNA"/>
</dbReference>
<dbReference type="PROSITE" id="PS00211">
    <property type="entry name" value="ABC_TRANSPORTER_1"/>
    <property type="match status" value="1"/>
</dbReference>
<dbReference type="InterPro" id="IPR003439">
    <property type="entry name" value="ABC_transporter-like_ATP-bd"/>
</dbReference>
<proteinExistence type="inferred from homology"/>
<dbReference type="FunFam" id="3.40.50.300:FF:000042">
    <property type="entry name" value="Maltose/maltodextrin ABC transporter, ATP-binding protein"/>
    <property type="match status" value="1"/>
</dbReference>
<keyword evidence="3" id="KW-0547">Nucleotide-binding</keyword>
<dbReference type="Proteomes" id="UP000199054">
    <property type="component" value="Unassembled WGS sequence"/>
</dbReference>
<dbReference type="Gene3D" id="2.40.50.100">
    <property type="match status" value="1"/>
</dbReference>
<evidence type="ECO:0000256" key="1">
    <source>
        <dbReference type="ARBA" id="ARBA00005417"/>
    </source>
</evidence>
<dbReference type="Pfam" id="PF08402">
    <property type="entry name" value="TOBE_2"/>
    <property type="match status" value="1"/>
</dbReference>
<evidence type="ECO:0000259" key="5">
    <source>
        <dbReference type="PROSITE" id="PS50893"/>
    </source>
</evidence>
<dbReference type="InterPro" id="IPR013611">
    <property type="entry name" value="Transp-assoc_OB_typ2"/>
</dbReference>
<gene>
    <name evidence="6" type="ORF">SAMN04489859_104821</name>
</gene>
<dbReference type="SMART" id="SM00382">
    <property type="entry name" value="AAA"/>
    <property type="match status" value="1"/>
</dbReference>
<dbReference type="GO" id="GO:0043190">
    <property type="term" value="C:ATP-binding cassette (ABC) transporter complex"/>
    <property type="evidence" value="ECO:0007669"/>
    <property type="project" value="InterPro"/>
</dbReference>
<keyword evidence="7" id="KW-1185">Reference proteome</keyword>
<comment type="similarity">
    <text evidence="1">Belongs to the ABC transporter superfamily.</text>
</comment>
<name>A0A1H8MZE4_9RHOB</name>
<dbReference type="OrthoDB" id="9802264at2"/>
<organism evidence="6 7">
    <name type="scientific">Paracoccus alcaliphilus</name>
    <dbReference type="NCBI Taxonomy" id="34002"/>
    <lineage>
        <taxon>Bacteria</taxon>
        <taxon>Pseudomonadati</taxon>
        <taxon>Pseudomonadota</taxon>
        <taxon>Alphaproteobacteria</taxon>
        <taxon>Rhodobacterales</taxon>
        <taxon>Paracoccaceae</taxon>
        <taxon>Paracoccus</taxon>
    </lineage>
</organism>
<reference evidence="6 7" key="1">
    <citation type="submission" date="2016-10" db="EMBL/GenBank/DDBJ databases">
        <authorList>
            <person name="de Groot N.N."/>
        </authorList>
    </citation>
    <scope>NUCLEOTIDE SEQUENCE [LARGE SCALE GENOMIC DNA]</scope>
    <source>
        <strain evidence="6 7">DSM 8512</strain>
    </source>
</reference>
<dbReference type="InterPro" id="IPR008995">
    <property type="entry name" value="Mo/tungstate-bd_C_term_dom"/>
</dbReference>
<dbReference type="RefSeq" id="WP_090617010.1">
    <property type="nucleotide sequence ID" value="NZ_CP067124.1"/>
</dbReference>
<dbReference type="SUPFAM" id="SSF50331">
    <property type="entry name" value="MOP-like"/>
    <property type="match status" value="1"/>
</dbReference>
<accession>A0A1H8MZE4</accession>
<dbReference type="InterPro" id="IPR003593">
    <property type="entry name" value="AAA+_ATPase"/>
</dbReference>
<dbReference type="InterPro" id="IPR027417">
    <property type="entry name" value="P-loop_NTPase"/>
</dbReference>
<dbReference type="SUPFAM" id="SSF52540">
    <property type="entry name" value="P-loop containing nucleoside triphosphate hydrolases"/>
    <property type="match status" value="1"/>
</dbReference>
<dbReference type="GO" id="GO:0005524">
    <property type="term" value="F:ATP binding"/>
    <property type="evidence" value="ECO:0007669"/>
    <property type="project" value="UniProtKB-KW"/>
</dbReference>
<dbReference type="PANTHER" id="PTHR42781:SF4">
    <property type="entry name" value="SPERMIDINE_PUTRESCINE IMPORT ATP-BINDING PROTEIN POTA"/>
    <property type="match status" value="1"/>
</dbReference>
<dbReference type="InterPro" id="IPR017871">
    <property type="entry name" value="ABC_transporter-like_CS"/>
</dbReference>
<dbReference type="Gene3D" id="3.40.50.300">
    <property type="entry name" value="P-loop containing nucleotide triphosphate hydrolases"/>
    <property type="match status" value="1"/>
</dbReference>
<dbReference type="InterPro" id="IPR050093">
    <property type="entry name" value="ABC_SmlMolc_Importer"/>
</dbReference>
<dbReference type="Pfam" id="PF00005">
    <property type="entry name" value="ABC_tran"/>
    <property type="match status" value="1"/>
</dbReference>
<dbReference type="PANTHER" id="PTHR42781">
    <property type="entry name" value="SPERMIDINE/PUTRESCINE IMPORT ATP-BINDING PROTEIN POTA"/>
    <property type="match status" value="1"/>
</dbReference>
<keyword evidence="2" id="KW-0813">Transport</keyword>
<dbReference type="STRING" id="34002.SAMN04489859_104821"/>